<organism evidence="1 2">
    <name type="scientific">Symbiodinium microadriaticum</name>
    <name type="common">Dinoflagellate</name>
    <name type="synonym">Zooxanthella microadriatica</name>
    <dbReference type="NCBI Taxonomy" id="2951"/>
    <lineage>
        <taxon>Eukaryota</taxon>
        <taxon>Sar</taxon>
        <taxon>Alveolata</taxon>
        <taxon>Dinophyceae</taxon>
        <taxon>Suessiales</taxon>
        <taxon>Symbiodiniaceae</taxon>
        <taxon>Symbiodinium</taxon>
    </lineage>
</organism>
<proteinExistence type="predicted"/>
<protein>
    <recommendedName>
        <fullName evidence="3">DNA alkylation repair enzyme</fullName>
    </recommendedName>
</protein>
<dbReference type="AlphaFoldDB" id="A0A1Q9DTX4"/>
<dbReference type="Pfam" id="PF08713">
    <property type="entry name" value="DNA_alkylation"/>
    <property type="match status" value="1"/>
</dbReference>
<evidence type="ECO:0000313" key="1">
    <source>
        <dbReference type="EMBL" id="OLP98619.1"/>
    </source>
</evidence>
<dbReference type="OrthoDB" id="429969at2759"/>
<keyword evidence="2" id="KW-1185">Reference proteome</keyword>
<accession>A0A1Q9DTX4</accession>
<dbReference type="Gene3D" id="1.25.10.90">
    <property type="match status" value="1"/>
</dbReference>
<dbReference type="PANTHER" id="PTHR34070">
    <property type="entry name" value="ARMADILLO-TYPE FOLD"/>
    <property type="match status" value="1"/>
</dbReference>
<dbReference type="Proteomes" id="UP000186817">
    <property type="component" value="Unassembled WGS sequence"/>
</dbReference>
<reference evidence="1 2" key="1">
    <citation type="submission" date="2016-02" db="EMBL/GenBank/DDBJ databases">
        <title>Genome analysis of coral dinoflagellate symbionts highlights evolutionary adaptations to a symbiotic lifestyle.</title>
        <authorList>
            <person name="Aranda M."/>
            <person name="Li Y."/>
            <person name="Liew Y.J."/>
            <person name="Baumgarten S."/>
            <person name="Simakov O."/>
            <person name="Wilson M."/>
            <person name="Piel J."/>
            <person name="Ashoor H."/>
            <person name="Bougouffa S."/>
            <person name="Bajic V.B."/>
            <person name="Ryu T."/>
            <person name="Ravasi T."/>
            <person name="Bayer T."/>
            <person name="Micklem G."/>
            <person name="Kim H."/>
            <person name="Bhak J."/>
            <person name="Lajeunesse T.C."/>
            <person name="Voolstra C.R."/>
        </authorList>
    </citation>
    <scope>NUCLEOTIDE SEQUENCE [LARGE SCALE GENOMIC DNA]</scope>
    <source>
        <strain evidence="1 2">CCMP2467</strain>
    </source>
</reference>
<dbReference type="InterPro" id="IPR014825">
    <property type="entry name" value="DNA_alkylation"/>
</dbReference>
<sequence length="388" mass="43343">MGPSAFAFAFVASIDSIRFFGPAMAPRMQARKRPSSTALPAAKVAKTRQDTTALVAELVTALKRSFHQNRNTKDATAMAGYVSLGLLRSLNFPLRRKGCLSFEPTKGKFPFYGLKAPLRRQLAGEVLASWQARHQHDIDQDVARQLLEELYCCKERELHYVGAEVCSGLLRKGRVGCDFLPVVKHGVTKNSWWDTVDIFAASSMSPYLLACGGGSAPSSDLLQEMDQWAVSSNVWLRRTAILCQLKLKGLTDVRRLQRYILLNASDKDFFVRKAIGWALREYAKHDAKWVKQFLKQHKVASELRELRLQAVLKVTDGTSAVVTSSCLHSNEHLTLRAAAVQAHVFHVPSGMLSSQRFEESTRLLQARPTATRYLKEAWSAPLEPSRAT</sequence>
<name>A0A1Q9DTX4_SYMMI</name>
<comment type="caution">
    <text evidence="1">The sequence shown here is derived from an EMBL/GenBank/DDBJ whole genome shotgun (WGS) entry which is preliminary data.</text>
</comment>
<evidence type="ECO:0008006" key="3">
    <source>
        <dbReference type="Google" id="ProtNLM"/>
    </source>
</evidence>
<dbReference type="EMBL" id="LSRX01000390">
    <property type="protein sequence ID" value="OLP98619.1"/>
    <property type="molecule type" value="Genomic_DNA"/>
</dbReference>
<gene>
    <name evidence="1" type="ORF">AK812_SmicGene18887</name>
</gene>
<dbReference type="SUPFAM" id="SSF48371">
    <property type="entry name" value="ARM repeat"/>
    <property type="match status" value="1"/>
</dbReference>
<dbReference type="PANTHER" id="PTHR34070:SF1">
    <property type="entry name" value="DNA ALKYLATION REPAIR PROTEIN"/>
    <property type="match status" value="1"/>
</dbReference>
<evidence type="ECO:0000313" key="2">
    <source>
        <dbReference type="Proteomes" id="UP000186817"/>
    </source>
</evidence>
<dbReference type="InterPro" id="IPR016024">
    <property type="entry name" value="ARM-type_fold"/>
</dbReference>